<feature type="domain" description="RRM" evidence="4">
    <location>
        <begin position="640"/>
        <end position="713"/>
    </location>
</feature>
<evidence type="ECO:0000313" key="5">
    <source>
        <dbReference type="EMBL" id="GMM35266.1"/>
    </source>
</evidence>
<comment type="caution">
    <text evidence="5">The sequence shown here is derived from an EMBL/GenBank/DDBJ whole genome shotgun (WGS) entry which is preliminary data.</text>
</comment>
<evidence type="ECO:0000256" key="3">
    <source>
        <dbReference type="SAM" id="MobiDB-lite"/>
    </source>
</evidence>
<dbReference type="GO" id="GO:0003729">
    <property type="term" value="F:mRNA binding"/>
    <property type="evidence" value="ECO:0007669"/>
    <property type="project" value="UniProtKB-ARBA"/>
</dbReference>
<feature type="region of interest" description="Disordered" evidence="3">
    <location>
        <begin position="1015"/>
        <end position="1045"/>
    </location>
</feature>
<dbReference type="InterPro" id="IPR039171">
    <property type="entry name" value="Cwc2/Slt11"/>
</dbReference>
<keyword evidence="1 2" id="KW-0694">RNA-binding</keyword>
<feature type="compositionally biased region" description="Polar residues" evidence="3">
    <location>
        <begin position="942"/>
        <end position="967"/>
    </location>
</feature>
<feature type="region of interest" description="Disordered" evidence="3">
    <location>
        <begin position="828"/>
        <end position="879"/>
    </location>
</feature>
<feature type="compositionally biased region" description="Polar residues" evidence="3">
    <location>
        <begin position="852"/>
        <end position="864"/>
    </location>
</feature>
<dbReference type="InterPro" id="IPR018835">
    <property type="entry name" value="RNA-binding_domain_put"/>
</dbReference>
<dbReference type="AlphaFoldDB" id="A0AAV5QL22"/>
<dbReference type="Pfam" id="PF10378">
    <property type="entry name" value="RRM"/>
    <property type="match status" value="1"/>
</dbReference>
<evidence type="ECO:0000313" key="6">
    <source>
        <dbReference type="Proteomes" id="UP001360560"/>
    </source>
</evidence>
<feature type="compositionally biased region" description="Basic residues" evidence="3">
    <location>
        <begin position="287"/>
        <end position="304"/>
    </location>
</feature>
<evidence type="ECO:0000256" key="1">
    <source>
        <dbReference type="ARBA" id="ARBA00022884"/>
    </source>
</evidence>
<dbReference type="Gene3D" id="3.30.70.330">
    <property type="match status" value="2"/>
</dbReference>
<feature type="compositionally biased region" description="Basic residues" evidence="3">
    <location>
        <begin position="204"/>
        <end position="220"/>
    </location>
</feature>
<dbReference type="GO" id="GO:0010468">
    <property type="term" value="P:regulation of gene expression"/>
    <property type="evidence" value="ECO:0007669"/>
    <property type="project" value="UniProtKB-ARBA"/>
</dbReference>
<gene>
    <name evidence="5" type="ORF">DASC09_025910</name>
</gene>
<feature type="compositionally biased region" description="Acidic residues" evidence="3">
    <location>
        <begin position="243"/>
        <end position="269"/>
    </location>
</feature>
<feature type="compositionally biased region" description="Low complexity" evidence="3">
    <location>
        <begin position="32"/>
        <end position="50"/>
    </location>
</feature>
<dbReference type="InterPro" id="IPR000504">
    <property type="entry name" value="RRM_dom"/>
</dbReference>
<feature type="compositionally biased region" description="Polar residues" evidence="3">
    <location>
        <begin position="222"/>
        <end position="233"/>
    </location>
</feature>
<dbReference type="FunFam" id="3.30.70.330:FF:000400">
    <property type="entry name" value="Negative regulator of differentiation 1"/>
    <property type="match status" value="1"/>
</dbReference>
<dbReference type="PANTHER" id="PTHR14089:SF8">
    <property type="entry name" value="RNA-BINDING PROTEIN MRN1"/>
    <property type="match status" value="1"/>
</dbReference>
<dbReference type="InterPro" id="IPR035979">
    <property type="entry name" value="RBD_domain_sf"/>
</dbReference>
<feature type="compositionally biased region" description="Low complexity" evidence="3">
    <location>
        <begin position="1087"/>
        <end position="1101"/>
    </location>
</feature>
<dbReference type="InterPro" id="IPR012677">
    <property type="entry name" value="Nucleotide-bd_a/b_plait_sf"/>
</dbReference>
<accession>A0AAV5QL22</accession>
<organism evidence="5 6">
    <name type="scientific">Saccharomycopsis crataegensis</name>
    <dbReference type="NCBI Taxonomy" id="43959"/>
    <lineage>
        <taxon>Eukaryota</taxon>
        <taxon>Fungi</taxon>
        <taxon>Dikarya</taxon>
        <taxon>Ascomycota</taxon>
        <taxon>Saccharomycotina</taxon>
        <taxon>Saccharomycetes</taxon>
        <taxon>Saccharomycopsidaceae</taxon>
        <taxon>Saccharomycopsis</taxon>
    </lineage>
</organism>
<dbReference type="PROSITE" id="PS50102">
    <property type="entry name" value="RRM"/>
    <property type="match status" value="1"/>
</dbReference>
<dbReference type="SMART" id="SM00360">
    <property type="entry name" value="RRM"/>
    <property type="match status" value="2"/>
</dbReference>
<reference evidence="5 6" key="1">
    <citation type="journal article" date="2023" name="Elife">
        <title>Identification of key yeast species and microbe-microbe interactions impacting larval growth of Drosophila in the wild.</title>
        <authorList>
            <person name="Mure A."/>
            <person name="Sugiura Y."/>
            <person name="Maeda R."/>
            <person name="Honda K."/>
            <person name="Sakurai N."/>
            <person name="Takahashi Y."/>
            <person name="Watada M."/>
            <person name="Katoh T."/>
            <person name="Gotoh A."/>
            <person name="Gotoh Y."/>
            <person name="Taniguchi I."/>
            <person name="Nakamura K."/>
            <person name="Hayashi T."/>
            <person name="Katayama T."/>
            <person name="Uemura T."/>
            <person name="Hattori Y."/>
        </authorList>
    </citation>
    <scope>NUCLEOTIDE SEQUENCE [LARGE SCALE GENOMIC DNA]</scope>
    <source>
        <strain evidence="5 6">SC-9</strain>
    </source>
</reference>
<feature type="region of interest" description="Disordered" evidence="3">
    <location>
        <begin position="1070"/>
        <end position="1101"/>
    </location>
</feature>
<feature type="region of interest" description="Disordered" evidence="3">
    <location>
        <begin position="1"/>
        <end position="50"/>
    </location>
</feature>
<dbReference type="RefSeq" id="XP_064852266.1">
    <property type="nucleotide sequence ID" value="XM_064996194.1"/>
</dbReference>
<name>A0AAV5QL22_9ASCO</name>
<proteinExistence type="predicted"/>
<feature type="region of interest" description="Disordered" evidence="3">
    <location>
        <begin position="187"/>
        <end position="304"/>
    </location>
</feature>
<dbReference type="Proteomes" id="UP001360560">
    <property type="component" value="Unassembled WGS sequence"/>
</dbReference>
<dbReference type="EMBL" id="BTFZ01000006">
    <property type="protein sequence ID" value="GMM35266.1"/>
    <property type="molecule type" value="Genomic_DNA"/>
</dbReference>
<sequence>MLGLQNSSQPLNNNSDNQGTQISSNGGLNNPSQAMGQGNSQQQRQSQYQQQLTNFQLQQLQFQMMSQGQQGLNHLRSPTMNGFNMNGGLRQGKRMNGSGNGANSTGANGLNLPRGNGSIFNNLQAPVSQKVVYGYHQGNDSVPQTPFDLNYGASMLPANLLSPFIGSSFGSPLTATLSPGHGFQSSQYMAVTGPAPPKIGAPPKSRKKGSKGNHTHKKGINGHSSLNAATTMNKDIDEKKNEDEDGDSDYDDSSEDDVIITEGVDDDELQENRSNLFSEEDNIIDRKQKRSSSAKAKRPHLKNPHLKNVPVTISLRVQRLSNKVIILRHINSNVKIYEFLNYLKFGPLQFCYIMEDDSDAGPNELQIKLKFIYERTHNNFINHLHLYINEFYQEFNSPTAAYKIVEYDIKDDYSNATALKHVIENPEPTKDDDFVNLEYEIEVNHATRCIKIVKFTTFDLLNDDHENLEKKLKLNFGEVDLINTNEDRNTMIIHFLNLVSCVKLFKELTKLNLVKIEKDQVASKSLGHFKYGEDRCCQIDDDEFEQTFGQTSDFNEHLENESDNKHSQDFVNSQQISQYGDEIVNQTLLQPQLVVAGNNGQMGDLVGNFQALNVAGNNGASDVLPPMIHNINSLNISENRTVYLGNLASKTTVEEVCNVVRGGILQSIKLISEKHICFITFITAASATQFFASSNMNGLTIHNKKIKVGWGKNPGDLPNSIALAVTVGASRNVYIGVKDDEDNTGMSEGPKVVPDEPTIRKDFSKWGEIEQINFFKDGYCAFVNFINITYAMKAVDEFQGPDSQSVHESFGNRYVHYKINFAKDRCGNPPKFVNNKPKKKKNNRKNNNNNNIVDNYSSTTTLDTTVHGHDSKIEHNSNEGGQITDQQALALASIGITSSLIDEKVKEVEHDKENGVSNDNDADPMPQRASTPVNNDAAKRLSTGTNSYSASPGRSGSPAMNPQVNNSFGYYSQKKKQQYTPVQQNAQLYSGSPIVEGSAYSSPGAYANLLVSKAQPRKSNNNKPNGAAHTSHRASLTGNPGASMMGGFGSSGSQVMMQYLAKAQFDSLMFNPSKDDDMKKKKKRNSHSSNISNNNNDNSKK</sequence>
<evidence type="ECO:0000259" key="4">
    <source>
        <dbReference type="PROSITE" id="PS50102"/>
    </source>
</evidence>
<feature type="region of interest" description="Disordered" evidence="3">
    <location>
        <begin position="908"/>
        <end position="967"/>
    </location>
</feature>
<dbReference type="GeneID" id="90073245"/>
<feature type="compositionally biased region" description="Low complexity" evidence="3">
    <location>
        <begin position="1"/>
        <end position="18"/>
    </location>
</feature>
<dbReference type="SUPFAM" id="SSF54928">
    <property type="entry name" value="RNA-binding domain, RBD"/>
    <property type="match status" value="1"/>
</dbReference>
<keyword evidence="6" id="KW-1185">Reference proteome</keyword>
<dbReference type="PANTHER" id="PTHR14089">
    <property type="entry name" value="PRE-MRNA-SPLICING FACTOR RBM22"/>
    <property type="match status" value="1"/>
</dbReference>
<evidence type="ECO:0000256" key="2">
    <source>
        <dbReference type="PROSITE-ProRule" id="PRU00176"/>
    </source>
</evidence>
<dbReference type="GO" id="GO:0010494">
    <property type="term" value="C:cytoplasmic stress granule"/>
    <property type="evidence" value="ECO:0007669"/>
    <property type="project" value="TreeGrafter"/>
</dbReference>
<protein>
    <submittedName>
        <fullName evidence="5">Nab6 protein</fullName>
    </submittedName>
</protein>
<feature type="compositionally biased region" description="Basic and acidic residues" evidence="3">
    <location>
        <begin position="866"/>
        <end position="877"/>
    </location>
</feature>
<feature type="compositionally biased region" description="Polar residues" evidence="3">
    <location>
        <begin position="19"/>
        <end position="31"/>
    </location>
</feature>